<dbReference type="InterPro" id="IPR005084">
    <property type="entry name" value="CBM6"/>
</dbReference>
<protein>
    <recommendedName>
        <fullName evidence="1">CBM6 domain-containing protein</fullName>
    </recommendedName>
</protein>
<dbReference type="SUPFAM" id="SSF49785">
    <property type="entry name" value="Galactose-binding domain-like"/>
    <property type="match status" value="1"/>
</dbReference>
<dbReference type="Pfam" id="PF17389">
    <property type="entry name" value="Bac_rhamnosid6H"/>
    <property type="match status" value="1"/>
</dbReference>
<dbReference type="InterPro" id="IPR012341">
    <property type="entry name" value="6hp_glycosidase-like_sf"/>
</dbReference>
<dbReference type="InterPro" id="IPR008928">
    <property type="entry name" value="6-hairpin_glycosidase_sf"/>
</dbReference>
<dbReference type="PANTHER" id="PTHR34987">
    <property type="entry name" value="C, PUTATIVE (AFU_ORTHOLOGUE AFUA_3G02880)-RELATED"/>
    <property type="match status" value="1"/>
</dbReference>
<evidence type="ECO:0000259" key="1">
    <source>
        <dbReference type="PROSITE" id="PS51175"/>
    </source>
</evidence>
<dbReference type="Gene3D" id="1.50.10.10">
    <property type="match status" value="1"/>
</dbReference>
<dbReference type="Gene3D" id="2.60.120.260">
    <property type="entry name" value="Galactose-binding domain-like"/>
    <property type="match status" value="1"/>
</dbReference>
<dbReference type="PANTHER" id="PTHR34987:SF6">
    <property type="entry name" value="ALPHA-L-RHAMNOSIDASE SIX-HAIRPIN GLYCOSIDASE DOMAIN-CONTAINING PROTEIN"/>
    <property type="match status" value="1"/>
</dbReference>
<evidence type="ECO:0000313" key="3">
    <source>
        <dbReference type="Proteomes" id="UP000632273"/>
    </source>
</evidence>
<dbReference type="InterPro" id="IPR008979">
    <property type="entry name" value="Galactose-bd-like_sf"/>
</dbReference>
<name>A0ABQ1UW75_9BACT</name>
<evidence type="ECO:0000313" key="2">
    <source>
        <dbReference type="EMBL" id="GGF28294.1"/>
    </source>
</evidence>
<sequence length="885" mass="97653">MADTPTTNDNSAAIWQSDAYKLFRDRVEQGAYVAKAVSRTELTSNYQSPANAFQSPEISFKFSINGKDNEMPAGLNHTVVAMPEAGATAVEMPVIPFGQHYRDATPVPANTYLAPNTPLKIRLDLRAVLAAFKKQGYYTAFNGDKIYQQDFKHVFVAGDAAPLSWDFDNLVNKPELELKDPDGDGIYEVTLTLNQPQAAKTTATQWKKSINTDDFPQYTSDYPLSDALYNLALEEARRAVEPDSTFRTGKEWAGVWTRDISYSIILAQASLQPRVAMNSLMRKVSPDGRIIQDTGTGGAYPCSTDRMIWATAAWEIYQVTGDQAWLRQVYPIIRKSIEDDVQNAYDPQTGMVKGESSFLDWREQTYPRWMQPVDIYESENLGTNAVHYHANVVLAEMAQQLGDQTVAAKHQKLASQIKEGVNKHLWQADKGYYGQYLYGRLNRILSPRAEALGEGLSVLFGLAEGERAQQVVAKTPITAYGISCIYPQIPGIPPYHNNAVWPFVQSFWALAAAKVGNDASLTESMAAIYRPAALFLTNKENFVAENGDFAGTQINSSNMLWSLSGSLGLVYKVLFGMQFEPNRLVFHPFVPQAFQGQRKLTGFHYRGAVLDIELQGFGNELSSITLDGQPLPGAAVPANLTGRHTVRMVLSSKAPQEASISRVPNRFTPEMPVVSFANNRLTWARQEGVKTYKVLKDGQPLTTTASTELAVSVAAFAVYQVMAVDDLGLESFASEPLPVGAQASGQQYQLETAAPKASLSYKGFTGNGFVEISKTKNRTLTIPVTVAEPGLYAVDFRYANGNGPTNTNNKCAIRALRQGSKLLGTIVLPQRGVEEWSNWGFTNAVLVRLEKGTHPLTLAFEPANENMNGEVNQAMLDYLRVRRVQ</sequence>
<accession>A0ABQ1UW75</accession>
<comment type="caution">
    <text evidence="2">The sequence shown here is derived from an EMBL/GenBank/DDBJ whole genome shotgun (WGS) entry which is preliminary data.</text>
</comment>
<keyword evidence="3" id="KW-1185">Reference proteome</keyword>
<dbReference type="InterPro" id="IPR035396">
    <property type="entry name" value="Bac_rhamnosid6H"/>
</dbReference>
<dbReference type="SUPFAM" id="SSF48208">
    <property type="entry name" value="Six-hairpin glycosidases"/>
    <property type="match status" value="1"/>
</dbReference>
<reference evidence="3" key="1">
    <citation type="journal article" date="2019" name="Int. J. Syst. Evol. Microbiol.">
        <title>The Global Catalogue of Microorganisms (GCM) 10K type strain sequencing project: providing services to taxonomists for standard genome sequencing and annotation.</title>
        <authorList>
            <consortium name="The Broad Institute Genomics Platform"/>
            <consortium name="The Broad Institute Genome Sequencing Center for Infectious Disease"/>
            <person name="Wu L."/>
            <person name="Ma J."/>
        </authorList>
    </citation>
    <scope>NUCLEOTIDE SEQUENCE [LARGE SCALE GENOMIC DNA]</scope>
    <source>
        <strain evidence="3">CGMCC 1.15197</strain>
    </source>
</reference>
<organism evidence="2 3">
    <name type="scientific">Hymenobacter cavernae</name>
    <dbReference type="NCBI Taxonomy" id="2044852"/>
    <lineage>
        <taxon>Bacteria</taxon>
        <taxon>Pseudomonadati</taxon>
        <taxon>Bacteroidota</taxon>
        <taxon>Cytophagia</taxon>
        <taxon>Cytophagales</taxon>
        <taxon>Hymenobacteraceae</taxon>
        <taxon>Hymenobacter</taxon>
    </lineage>
</organism>
<dbReference type="Proteomes" id="UP000632273">
    <property type="component" value="Unassembled WGS sequence"/>
</dbReference>
<dbReference type="Gene3D" id="2.60.420.10">
    <property type="entry name" value="Maltose phosphorylase, domain 3"/>
    <property type="match status" value="1"/>
</dbReference>
<dbReference type="PROSITE" id="PS51175">
    <property type="entry name" value="CBM6"/>
    <property type="match status" value="1"/>
</dbReference>
<feature type="domain" description="CBM6" evidence="1">
    <location>
        <begin position="746"/>
        <end position="882"/>
    </location>
</feature>
<gene>
    <name evidence="2" type="ORF">GCM10011383_45060</name>
</gene>
<proteinExistence type="predicted"/>
<dbReference type="EMBL" id="BMHT01000015">
    <property type="protein sequence ID" value="GGF28294.1"/>
    <property type="molecule type" value="Genomic_DNA"/>
</dbReference>